<dbReference type="PANTHER" id="PTHR44170:SF45">
    <property type="entry name" value="NEURAL CELL ADHESION MOLECULE L1-LIKE PROTEIN ISOFORM X1"/>
    <property type="match status" value="1"/>
</dbReference>
<feature type="domain" description="Ig-like" evidence="15">
    <location>
        <begin position="353"/>
        <end position="499"/>
    </location>
</feature>
<dbReference type="SUPFAM" id="SSF48726">
    <property type="entry name" value="Immunoglobulin"/>
    <property type="match status" value="5"/>
</dbReference>
<dbReference type="InterPro" id="IPR036116">
    <property type="entry name" value="FN3_sf"/>
</dbReference>
<dbReference type="InterPro" id="IPR003599">
    <property type="entry name" value="Ig_sub"/>
</dbReference>
<comment type="similarity">
    <text evidence="2">Belongs to the immunoglobulin superfamily. L1/neurofascin/NgCAM family.</text>
</comment>
<dbReference type="Proteomes" id="UP000694621">
    <property type="component" value="Unplaced"/>
</dbReference>
<dbReference type="CDD" id="cd00063">
    <property type="entry name" value="FN3"/>
    <property type="match status" value="2"/>
</dbReference>
<dbReference type="FunFam" id="2.60.40.10:FF:000057">
    <property type="entry name" value="neural cell adhesion molecule L1"/>
    <property type="match status" value="1"/>
</dbReference>
<dbReference type="FunFam" id="2.60.40.10:FF:000038">
    <property type="entry name" value="Neuronal cell adhesion molecule"/>
    <property type="match status" value="1"/>
</dbReference>
<dbReference type="InterPro" id="IPR036179">
    <property type="entry name" value="Ig-like_dom_sf"/>
</dbReference>
<name>A0A8B9J9D2_ASTMX</name>
<dbReference type="InterPro" id="IPR013783">
    <property type="entry name" value="Ig-like_fold"/>
</dbReference>
<feature type="transmembrane region" description="Helical" evidence="14">
    <location>
        <begin position="948"/>
        <end position="969"/>
    </location>
</feature>
<dbReference type="SMART" id="SM00408">
    <property type="entry name" value="IGc2"/>
    <property type="match status" value="4"/>
</dbReference>
<feature type="domain" description="Ig-like" evidence="15">
    <location>
        <begin position="261"/>
        <end position="348"/>
    </location>
</feature>
<feature type="domain" description="Ig-like" evidence="15">
    <location>
        <begin position="144"/>
        <end position="237"/>
    </location>
</feature>
<feature type="domain" description="Ig-like" evidence="15">
    <location>
        <begin position="49"/>
        <end position="140"/>
    </location>
</feature>
<evidence type="ECO:0000256" key="7">
    <source>
        <dbReference type="ARBA" id="ARBA00022889"/>
    </source>
</evidence>
<dbReference type="SMART" id="SM00409">
    <property type="entry name" value="IG"/>
    <property type="match status" value="5"/>
</dbReference>
<dbReference type="GO" id="GO:0007411">
    <property type="term" value="P:axon guidance"/>
    <property type="evidence" value="ECO:0007669"/>
    <property type="project" value="TreeGrafter"/>
</dbReference>
<dbReference type="PANTHER" id="PTHR44170">
    <property type="entry name" value="PROTEIN SIDEKICK"/>
    <property type="match status" value="1"/>
</dbReference>
<organism evidence="17 18">
    <name type="scientific">Astyanax mexicanus</name>
    <name type="common">Blind cave fish</name>
    <name type="synonym">Astyanax fasciatus mexicanus</name>
    <dbReference type="NCBI Taxonomy" id="7994"/>
    <lineage>
        <taxon>Eukaryota</taxon>
        <taxon>Metazoa</taxon>
        <taxon>Chordata</taxon>
        <taxon>Craniata</taxon>
        <taxon>Vertebrata</taxon>
        <taxon>Euteleostomi</taxon>
        <taxon>Actinopterygii</taxon>
        <taxon>Neopterygii</taxon>
        <taxon>Teleostei</taxon>
        <taxon>Ostariophysi</taxon>
        <taxon>Characiformes</taxon>
        <taxon>Characoidei</taxon>
        <taxon>Acestrorhamphidae</taxon>
        <taxon>Acestrorhamphinae</taxon>
        <taxon>Astyanax</taxon>
    </lineage>
</organism>
<dbReference type="PROSITE" id="PS50835">
    <property type="entry name" value="IG_LIKE"/>
    <property type="match status" value="5"/>
</dbReference>
<feature type="transmembrane region" description="Helical" evidence="14">
    <location>
        <begin position="12"/>
        <end position="32"/>
    </location>
</feature>
<dbReference type="FunFam" id="2.60.40.10:FF:000005">
    <property type="entry name" value="Neuronal cell adhesion molecule"/>
    <property type="match status" value="1"/>
</dbReference>
<keyword evidence="11" id="KW-0325">Glycoprotein</keyword>
<keyword evidence="12" id="KW-0393">Immunoglobulin domain</keyword>
<keyword evidence="6" id="KW-0677">Repeat</keyword>
<accession>A0A8B9J9D2</accession>
<evidence type="ECO:0000256" key="5">
    <source>
        <dbReference type="ARBA" id="ARBA00022729"/>
    </source>
</evidence>
<evidence type="ECO:0000256" key="4">
    <source>
        <dbReference type="ARBA" id="ARBA00022692"/>
    </source>
</evidence>
<feature type="domain" description="Ig-like" evidence="15">
    <location>
        <begin position="503"/>
        <end position="582"/>
    </location>
</feature>
<evidence type="ECO:0000259" key="16">
    <source>
        <dbReference type="PROSITE" id="PS50853"/>
    </source>
</evidence>
<proteinExistence type="inferred from homology"/>
<feature type="region of interest" description="Disordered" evidence="13">
    <location>
        <begin position="671"/>
        <end position="696"/>
    </location>
</feature>
<evidence type="ECO:0000313" key="18">
    <source>
        <dbReference type="Proteomes" id="UP000694621"/>
    </source>
</evidence>
<evidence type="ECO:0000259" key="15">
    <source>
        <dbReference type="PROSITE" id="PS50835"/>
    </source>
</evidence>
<dbReference type="FunFam" id="2.60.40.10:FF:000367">
    <property type="entry name" value="Neural cell adhesion molecule L1-like protein"/>
    <property type="match status" value="1"/>
</dbReference>
<evidence type="ECO:0000313" key="17">
    <source>
        <dbReference type="Ensembl" id="ENSAMXP00005011398.1"/>
    </source>
</evidence>
<reference evidence="17" key="1">
    <citation type="submission" date="2025-08" db="UniProtKB">
        <authorList>
            <consortium name="Ensembl"/>
        </authorList>
    </citation>
    <scope>IDENTIFICATION</scope>
</reference>
<keyword evidence="9 14" id="KW-0472">Membrane</keyword>
<dbReference type="InterPro" id="IPR026966">
    <property type="entry name" value="Neurofascin/L1/NrCAM_C"/>
</dbReference>
<feature type="domain" description="Fibronectin type-III" evidence="16">
    <location>
        <begin position="692"/>
        <end position="785"/>
    </location>
</feature>
<evidence type="ECO:0000256" key="11">
    <source>
        <dbReference type="ARBA" id="ARBA00023180"/>
    </source>
</evidence>
<dbReference type="Gene3D" id="2.60.40.10">
    <property type="entry name" value="Immunoglobulins"/>
    <property type="match status" value="9"/>
</dbReference>
<evidence type="ECO:0000256" key="14">
    <source>
        <dbReference type="SAM" id="Phobius"/>
    </source>
</evidence>
<dbReference type="InterPro" id="IPR007110">
    <property type="entry name" value="Ig-like_dom"/>
</dbReference>
<evidence type="ECO:0000256" key="13">
    <source>
        <dbReference type="SAM" id="MobiDB-lite"/>
    </source>
</evidence>
<protein>
    <submittedName>
        <fullName evidence="17">Cell adhesion molecule L1-like b</fullName>
    </submittedName>
</protein>
<dbReference type="PROSITE" id="PS50853">
    <property type="entry name" value="FN3"/>
    <property type="match status" value="2"/>
</dbReference>
<evidence type="ECO:0000256" key="2">
    <source>
        <dbReference type="ARBA" id="ARBA00008588"/>
    </source>
</evidence>
<keyword evidence="10" id="KW-1015">Disulfide bond</keyword>
<keyword evidence="7" id="KW-0130">Cell adhesion</keyword>
<dbReference type="InterPro" id="IPR013098">
    <property type="entry name" value="Ig_I-set"/>
</dbReference>
<feature type="region of interest" description="Disordered" evidence="13">
    <location>
        <begin position="983"/>
        <end position="1052"/>
    </location>
</feature>
<keyword evidence="4 14" id="KW-0812">Transmembrane</keyword>
<keyword evidence="3" id="KW-1003">Cell membrane</keyword>
<sequence length="1069" mass="119894">MQESLEPCCTVLYSAILCYTLHYTLYCIMLMFCSSFDPPVCFYPVEQLPSITDQSPASLIALPFEESFPVKCEATGNPEPEFKWTKNGQDFDPFLDPRLLTQEDSGTFVIPNNGNLTEFQGVYRCYAANKLGTAMSEKIEFIVPNVPKFPKEKIEPIEVEEGQPVILECNPPKGIPPLQIYWMTIGLQHIEQDERVSVGLNGNLYFSNAVQTDSRRDYCCFAAFPRIRTIVQKTAMSSKVLMFILTRFLISTANSILERKPSLLLPSGDRTNKHLVKGEELLLECIGEGFPTPQMEWVKLGQKLPERAVVENHGKLLTIENVNEEDEGKYMCKAINAHGEAVHYFHVTVEEPPEWEVEPKSQLNMIGANVVIECSASGRPTPTVGWRVNGRPLSGTTVYISHSPTACYHIYIYIAIYFRNLRPLILTENGVQYSVVEGKAVMMHCRVFSSPASAVEGPRFSVYKNGSLEIHSVEREDEGEYSCFTENTEGKSAISAVLEVKAPTRIVDPPQDLRILVGTTAQFSCQAELDPSFSEDYEIIWEKDGDLKLKIKLILIVNVSFRDQGVYVCVARSPVDEDSALALLTVLDVPDAPEDVVLAERRDRTVKLKWIPGDDHNSTTTEFIVEFEESQWKPGSWRELMRVPGNHHSALLKLHGHVDYSFRVSGVNEVGRGRSSGASERYRTPASAPDKNPENIKIEGHLPHEMDINWEPLPPMEHNGPGLEYKVSYRRQGSEEDWQEHMVKRHSFVVKNTPTFVPYEVKIQARNHAGWAPEPKTVVAYSGEDFPSAAPDDVEVEVMNNSVVKVSWSRVHKDKLHGHLGGYRVILHPHVLLLPPIYRTTTLHSTSGRGRFPIMPLGLVHASSSPWSRPQFLYFLSSSRLVNNTEEVGPLESVNITGADTTKWLLQDLEPVSRYRFYLQSCTRAGCGPAASEESTTVPEARISNQGWFIGLMCAVALLTLIVLIACFVNRNKGGKYSVKEKEDLHPDVESQGMNDDTFCEYSDNDEKPLKGSQPSLTGDMKDRDSGDSMVDYGDEDVHFNEDGSFIGEYGGRKERVSTEIKATNQSTA</sequence>
<dbReference type="InterPro" id="IPR003598">
    <property type="entry name" value="Ig_sub2"/>
</dbReference>
<evidence type="ECO:0000256" key="8">
    <source>
        <dbReference type="ARBA" id="ARBA00022989"/>
    </source>
</evidence>
<dbReference type="SUPFAM" id="SSF49265">
    <property type="entry name" value="Fibronectin type III"/>
    <property type="match status" value="2"/>
</dbReference>
<keyword evidence="8 14" id="KW-1133">Transmembrane helix</keyword>
<evidence type="ECO:0000256" key="1">
    <source>
        <dbReference type="ARBA" id="ARBA00004251"/>
    </source>
</evidence>
<evidence type="ECO:0000256" key="6">
    <source>
        <dbReference type="ARBA" id="ARBA00022737"/>
    </source>
</evidence>
<comment type="subcellular location">
    <subcellularLocation>
        <location evidence="1">Cell membrane</location>
        <topology evidence="1">Single-pass type I membrane protein</topology>
    </subcellularLocation>
</comment>
<keyword evidence="5" id="KW-0732">Signal</keyword>
<feature type="domain" description="Fibronectin type-III" evidence="16">
    <location>
        <begin position="592"/>
        <end position="687"/>
    </location>
</feature>
<dbReference type="GO" id="GO:0005886">
    <property type="term" value="C:plasma membrane"/>
    <property type="evidence" value="ECO:0007669"/>
    <property type="project" value="UniProtKB-SubCell"/>
</dbReference>
<dbReference type="AlphaFoldDB" id="A0A8B9J9D2"/>
<dbReference type="GO" id="GO:0007420">
    <property type="term" value="P:brain development"/>
    <property type="evidence" value="ECO:0007669"/>
    <property type="project" value="TreeGrafter"/>
</dbReference>
<dbReference type="Pfam" id="PF13882">
    <property type="entry name" value="Bravo_FIGEY"/>
    <property type="match status" value="1"/>
</dbReference>
<dbReference type="GO" id="GO:0098632">
    <property type="term" value="F:cell-cell adhesion mediator activity"/>
    <property type="evidence" value="ECO:0007669"/>
    <property type="project" value="TreeGrafter"/>
</dbReference>
<dbReference type="SMART" id="SM00060">
    <property type="entry name" value="FN3"/>
    <property type="match status" value="3"/>
</dbReference>
<dbReference type="Pfam" id="PF13927">
    <property type="entry name" value="Ig_3"/>
    <property type="match status" value="1"/>
</dbReference>
<dbReference type="InterPro" id="IPR003961">
    <property type="entry name" value="FN3_dom"/>
</dbReference>
<evidence type="ECO:0000256" key="3">
    <source>
        <dbReference type="ARBA" id="ARBA00022475"/>
    </source>
</evidence>
<evidence type="ECO:0000256" key="12">
    <source>
        <dbReference type="ARBA" id="ARBA00023319"/>
    </source>
</evidence>
<dbReference type="GO" id="GO:0030424">
    <property type="term" value="C:axon"/>
    <property type="evidence" value="ECO:0007669"/>
    <property type="project" value="TreeGrafter"/>
</dbReference>
<dbReference type="Pfam" id="PF00041">
    <property type="entry name" value="fn3"/>
    <property type="match status" value="2"/>
</dbReference>
<dbReference type="Pfam" id="PF07679">
    <property type="entry name" value="I-set"/>
    <property type="match status" value="1"/>
</dbReference>
<evidence type="ECO:0000256" key="9">
    <source>
        <dbReference type="ARBA" id="ARBA00023136"/>
    </source>
</evidence>
<dbReference type="Ensembl" id="ENSAMXT00005012674.1">
    <property type="protein sequence ID" value="ENSAMXP00005011398.1"/>
    <property type="gene ID" value="ENSAMXG00005003681.1"/>
</dbReference>
<evidence type="ECO:0000256" key="10">
    <source>
        <dbReference type="ARBA" id="ARBA00023157"/>
    </source>
</evidence>